<dbReference type="Pfam" id="PF07683">
    <property type="entry name" value="CobW_C"/>
    <property type="match status" value="1"/>
</dbReference>
<protein>
    <recommendedName>
        <fullName evidence="6">CobW C-terminal domain-containing protein</fullName>
    </recommendedName>
</protein>
<feature type="domain" description="CobW C-terminal" evidence="6">
    <location>
        <begin position="233"/>
        <end position="330"/>
    </location>
</feature>
<gene>
    <name evidence="7" type="ORF">THAPSDRAFT_3054</name>
</gene>
<dbReference type="SMART" id="SM00833">
    <property type="entry name" value="CobW_C"/>
    <property type="match status" value="1"/>
</dbReference>
<comment type="similarity">
    <text evidence="4">Belongs to the SIMIBI class G3E GTPase family. ZNG1 subfamily.</text>
</comment>
<name>B8BW41_THAPS</name>
<dbReference type="Proteomes" id="UP000001449">
    <property type="component" value="Chromosome 2"/>
</dbReference>
<keyword evidence="3" id="KW-0143">Chaperone</keyword>
<keyword evidence="2" id="KW-0378">Hydrolase</keyword>
<evidence type="ECO:0000256" key="2">
    <source>
        <dbReference type="ARBA" id="ARBA00022801"/>
    </source>
</evidence>
<comment type="catalytic activity">
    <reaction evidence="5">
        <text>GTP + H2O = GDP + phosphate + H(+)</text>
        <dbReference type="Rhea" id="RHEA:19669"/>
        <dbReference type="ChEBI" id="CHEBI:15377"/>
        <dbReference type="ChEBI" id="CHEBI:15378"/>
        <dbReference type="ChEBI" id="CHEBI:37565"/>
        <dbReference type="ChEBI" id="CHEBI:43474"/>
        <dbReference type="ChEBI" id="CHEBI:58189"/>
    </reaction>
    <physiologicalReaction direction="left-to-right" evidence="5">
        <dbReference type="Rhea" id="RHEA:19670"/>
    </physiologicalReaction>
</comment>
<dbReference type="InParanoid" id="B8BW41"/>
<evidence type="ECO:0000256" key="4">
    <source>
        <dbReference type="ARBA" id="ARBA00034320"/>
    </source>
</evidence>
<keyword evidence="1" id="KW-0547">Nucleotide-binding</keyword>
<dbReference type="InterPro" id="IPR027417">
    <property type="entry name" value="P-loop_NTPase"/>
</dbReference>
<dbReference type="GeneID" id="7442419"/>
<dbReference type="Gene3D" id="3.40.50.300">
    <property type="entry name" value="P-loop containing nucleotide triphosphate hydrolases"/>
    <property type="match status" value="1"/>
</dbReference>
<evidence type="ECO:0000256" key="3">
    <source>
        <dbReference type="ARBA" id="ARBA00023186"/>
    </source>
</evidence>
<dbReference type="OMA" id="WDTEWAE"/>
<dbReference type="EMBL" id="CM000639">
    <property type="protein sequence ID" value="EED95045.1"/>
    <property type="molecule type" value="Genomic_DNA"/>
</dbReference>
<dbReference type="STRING" id="35128.B8BW41"/>
<dbReference type="GO" id="GO:0016787">
    <property type="term" value="F:hydrolase activity"/>
    <property type="evidence" value="ECO:0007669"/>
    <property type="project" value="UniProtKB-KW"/>
</dbReference>
<proteinExistence type="inferred from homology"/>
<dbReference type="PaxDb" id="35128-Thaps3054"/>
<dbReference type="CDD" id="cd03112">
    <property type="entry name" value="CobW-like"/>
    <property type="match status" value="1"/>
</dbReference>
<reference evidence="7 8" key="1">
    <citation type="journal article" date="2004" name="Science">
        <title>The genome of the diatom Thalassiosira pseudonana: ecology, evolution, and metabolism.</title>
        <authorList>
            <person name="Armbrust E.V."/>
            <person name="Berges J.A."/>
            <person name="Bowler C."/>
            <person name="Green B.R."/>
            <person name="Martinez D."/>
            <person name="Putnam N.H."/>
            <person name="Zhou S."/>
            <person name="Allen A.E."/>
            <person name="Apt K.E."/>
            <person name="Bechner M."/>
            <person name="Brzezinski M.A."/>
            <person name="Chaal B.K."/>
            <person name="Chiovitti A."/>
            <person name="Davis A.K."/>
            <person name="Demarest M.S."/>
            <person name="Detter J.C."/>
            <person name="Glavina T."/>
            <person name="Goodstein D."/>
            <person name="Hadi M.Z."/>
            <person name="Hellsten U."/>
            <person name="Hildebrand M."/>
            <person name="Jenkins B.D."/>
            <person name="Jurka J."/>
            <person name="Kapitonov V.V."/>
            <person name="Kroger N."/>
            <person name="Lau W.W."/>
            <person name="Lane T.W."/>
            <person name="Larimer F.W."/>
            <person name="Lippmeier J.C."/>
            <person name="Lucas S."/>
            <person name="Medina M."/>
            <person name="Montsant A."/>
            <person name="Obornik M."/>
            <person name="Parker M.S."/>
            <person name="Palenik B."/>
            <person name="Pazour G.J."/>
            <person name="Richardson P.M."/>
            <person name="Rynearson T.A."/>
            <person name="Saito M.A."/>
            <person name="Schwartz D.C."/>
            <person name="Thamatrakoln K."/>
            <person name="Valentin K."/>
            <person name="Vardi A."/>
            <person name="Wilkerson F.P."/>
            <person name="Rokhsar D.S."/>
        </authorList>
    </citation>
    <scope>NUCLEOTIDE SEQUENCE [LARGE SCALE GENOMIC DNA]</scope>
    <source>
        <strain evidence="7 8">CCMP1335</strain>
    </source>
</reference>
<dbReference type="HOGENOM" id="CLU_017452_0_1_1"/>
<evidence type="ECO:0000256" key="1">
    <source>
        <dbReference type="ARBA" id="ARBA00022741"/>
    </source>
</evidence>
<dbReference type="SUPFAM" id="SSF52540">
    <property type="entry name" value="P-loop containing nucleoside triphosphate hydrolases"/>
    <property type="match status" value="1"/>
</dbReference>
<dbReference type="KEGG" id="tps:THAPSDRAFT_3054"/>
<evidence type="ECO:0000259" key="6">
    <source>
        <dbReference type="SMART" id="SM00833"/>
    </source>
</evidence>
<dbReference type="GO" id="GO:0005737">
    <property type="term" value="C:cytoplasm"/>
    <property type="evidence" value="ECO:0000318"/>
    <property type="project" value="GO_Central"/>
</dbReference>
<sequence>MTGKTPVTVLTGFLGSGKTTLLNQILSDNSHGMKFAVIENEFGEIGVDEKILHESVEEEVVEVMNGCICCTVRGDLVEALKKLHKKVKKFDGVIIETTGLADPAPVVQTFFIDDAIQDMYSLDSVITLVDAKHILERLAEEKPEGVENESVEQVCFADRIILNKIDLVDEKTLVEIETKVKELNPSASIIRSKYSKVSPKDLLNIEAFSLKRVLDFEPNFLADDQEHQHDQSVSSVSCRVKGNVNLEMLNNWIGRLIQEEGANLYRYKGVLAVKGMKEKFVFQGVGMLFDGAFAAGQYWIEAEDARENVFVFIGKNLKGDWLKDCFKACLVTNSLRFKVGDKIQAYVGTWEDGIVKSLWDGGNAYRIELQDREKTNVWAPIDVDAYIRAAN</sequence>
<evidence type="ECO:0000313" key="8">
    <source>
        <dbReference type="Proteomes" id="UP000001449"/>
    </source>
</evidence>
<dbReference type="Gene3D" id="3.30.1220.10">
    <property type="entry name" value="CobW-like, C-terminal domain"/>
    <property type="match status" value="1"/>
</dbReference>
<dbReference type="InterPro" id="IPR051316">
    <property type="entry name" value="Zinc-reg_GTPase_activator"/>
</dbReference>
<dbReference type="FunCoup" id="B8BW41">
    <property type="interactions" value="12"/>
</dbReference>
<accession>B8BW41</accession>
<evidence type="ECO:0000313" key="7">
    <source>
        <dbReference type="EMBL" id="EED95045.1"/>
    </source>
</evidence>
<dbReference type="PANTHER" id="PTHR13748">
    <property type="entry name" value="COBW-RELATED"/>
    <property type="match status" value="1"/>
</dbReference>
<dbReference type="InterPro" id="IPR036627">
    <property type="entry name" value="CobW-likC_sf"/>
</dbReference>
<dbReference type="PANTHER" id="PTHR13748:SF62">
    <property type="entry name" value="COBW DOMAIN-CONTAINING PROTEIN"/>
    <property type="match status" value="1"/>
</dbReference>
<dbReference type="eggNOG" id="KOG2743">
    <property type="taxonomic scope" value="Eukaryota"/>
</dbReference>
<keyword evidence="8" id="KW-1185">Reference proteome</keyword>
<dbReference type="GO" id="GO:0000166">
    <property type="term" value="F:nucleotide binding"/>
    <property type="evidence" value="ECO:0007669"/>
    <property type="project" value="UniProtKB-KW"/>
</dbReference>
<evidence type="ECO:0000256" key="5">
    <source>
        <dbReference type="ARBA" id="ARBA00049117"/>
    </source>
</evidence>
<organism evidence="7 8">
    <name type="scientific">Thalassiosira pseudonana</name>
    <name type="common">Marine diatom</name>
    <name type="synonym">Cyclotella nana</name>
    <dbReference type="NCBI Taxonomy" id="35128"/>
    <lineage>
        <taxon>Eukaryota</taxon>
        <taxon>Sar</taxon>
        <taxon>Stramenopiles</taxon>
        <taxon>Ochrophyta</taxon>
        <taxon>Bacillariophyta</taxon>
        <taxon>Coscinodiscophyceae</taxon>
        <taxon>Thalassiosirophycidae</taxon>
        <taxon>Thalassiosirales</taxon>
        <taxon>Thalassiosiraceae</taxon>
        <taxon>Thalassiosira</taxon>
    </lineage>
</organism>
<dbReference type="Pfam" id="PF02492">
    <property type="entry name" value="cobW"/>
    <property type="match status" value="1"/>
</dbReference>
<dbReference type="RefSeq" id="XP_002287602.1">
    <property type="nucleotide sequence ID" value="XM_002287566.1"/>
</dbReference>
<dbReference type="InterPro" id="IPR011629">
    <property type="entry name" value="CobW-like_C"/>
</dbReference>
<reference evidence="7 8" key="2">
    <citation type="journal article" date="2008" name="Nature">
        <title>The Phaeodactylum genome reveals the evolutionary history of diatom genomes.</title>
        <authorList>
            <person name="Bowler C."/>
            <person name="Allen A.E."/>
            <person name="Badger J.H."/>
            <person name="Grimwood J."/>
            <person name="Jabbari K."/>
            <person name="Kuo A."/>
            <person name="Maheswari U."/>
            <person name="Martens C."/>
            <person name="Maumus F."/>
            <person name="Otillar R.P."/>
            <person name="Rayko E."/>
            <person name="Salamov A."/>
            <person name="Vandepoele K."/>
            <person name="Beszteri B."/>
            <person name="Gruber A."/>
            <person name="Heijde M."/>
            <person name="Katinka M."/>
            <person name="Mock T."/>
            <person name="Valentin K."/>
            <person name="Verret F."/>
            <person name="Berges J.A."/>
            <person name="Brownlee C."/>
            <person name="Cadoret J.P."/>
            <person name="Chiovitti A."/>
            <person name="Choi C.J."/>
            <person name="Coesel S."/>
            <person name="De Martino A."/>
            <person name="Detter J.C."/>
            <person name="Durkin C."/>
            <person name="Falciatore A."/>
            <person name="Fournet J."/>
            <person name="Haruta M."/>
            <person name="Huysman M.J."/>
            <person name="Jenkins B.D."/>
            <person name="Jiroutova K."/>
            <person name="Jorgensen R.E."/>
            <person name="Joubert Y."/>
            <person name="Kaplan A."/>
            <person name="Kroger N."/>
            <person name="Kroth P.G."/>
            <person name="La Roche J."/>
            <person name="Lindquist E."/>
            <person name="Lommer M."/>
            <person name="Martin-Jezequel V."/>
            <person name="Lopez P.J."/>
            <person name="Lucas S."/>
            <person name="Mangogna M."/>
            <person name="McGinnis K."/>
            <person name="Medlin L.K."/>
            <person name="Montsant A."/>
            <person name="Oudot-Le Secq M.P."/>
            <person name="Napoli C."/>
            <person name="Obornik M."/>
            <person name="Parker M.S."/>
            <person name="Petit J.L."/>
            <person name="Porcel B.M."/>
            <person name="Poulsen N."/>
            <person name="Robison M."/>
            <person name="Rychlewski L."/>
            <person name="Rynearson T.A."/>
            <person name="Schmutz J."/>
            <person name="Shapiro H."/>
            <person name="Siaut M."/>
            <person name="Stanley M."/>
            <person name="Sussman M.R."/>
            <person name="Taylor A.R."/>
            <person name="Vardi A."/>
            <person name="von Dassow P."/>
            <person name="Vyverman W."/>
            <person name="Willis A."/>
            <person name="Wyrwicz L.S."/>
            <person name="Rokhsar D.S."/>
            <person name="Weissenbach J."/>
            <person name="Armbrust E.V."/>
            <person name="Green B.R."/>
            <person name="Van de Peer Y."/>
            <person name="Grigoriev I.V."/>
        </authorList>
    </citation>
    <scope>NUCLEOTIDE SEQUENCE [LARGE SCALE GENOMIC DNA]</scope>
    <source>
        <strain evidence="7 8">CCMP1335</strain>
    </source>
</reference>
<dbReference type="SMR" id="B8BW41"/>
<dbReference type="InterPro" id="IPR003495">
    <property type="entry name" value="CobW/HypB/UreG_nucleotide-bd"/>
</dbReference>
<dbReference type="SUPFAM" id="SSF90002">
    <property type="entry name" value="Hypothetical protein YjiA, C-terminal domain"/>
    <property type="match status" value="1"/>
</dbReference>
<dbReference type="AlphaFoldDB" id="B8BW41"/>